<evidence type="ECO:0000256" key="3">
    <source>
        <dbReference type="ARBA" id="ARBA00022692"/>
    </source>
</evidence>
<evidence type="ECO:0000256" key="6">
    <source>
        <dbReference type="SAM" id="Phobius"/>
    </source>
</evidence>
<organism evidence="7 8">
    <name type="scientific">Asanoa siamensis</name>
    <dbReference type="NCBI Taxonomy" id="926357"/>
    <lineage>
        <taxon>Bacteria</taxon>
        <taxon>Bacillati</taxon>
        <taxon>Actinomycetota</taxon>
        <taxon>Actinomycetes</taxon>
        <taxon>Micromonosporales</taxon>
        <taxon>Micromonosporaceae</taxon>
        <taxon>Asanoa</taxon>
    </lineage>
</organism>
<dbReference type="PANTHER" id="PTHR21716:SF64">
    <property type="entry name" value="AI-2 TRANSPORT PROTEIN TQSA"/>
    <property type="match status" value="1"/>
</dbReference>
<feature type="transmembrane region" description="Helical" evidence="6">
    <location>
        <begin position="12"/>
        <end position="31"/>
    </location>
</feature>
<dbReference type="PANTHER" id="PTHR21716">
    <property type="entry name" value="TRANSMEMBRANE PROTEIN"/>
    <property type="match status" value="1"/>
</dbReference>
<evidence type="ECO:0000256" key="5">
    <source>
        <dbReference type="ARBA" id="ARBA00023136"/>
    </source>
</evidence>
<accession>A0ABQ4D114</accession>
<feature type="transmembrane region" description="Helical" evidence="6">
    <location>
        <begin position="228"/>
        <end position="250"/>
    </location>
</feature>
<keyword evidence="8" id="KW-1185">Reference proteome</keyword>
<dbReference type="InterPro" id="IPR002549">
    <property type="entry name" value="AI-2E-like"/>
</dbReference>
<reference evidence="7 8" key="1">
    <citation type="submission" date="2021-01" db="EMBL/GenBank/DDBJ databases">
        <title>Whole genome shotgun sequence of Asanoa siamensis NBRC 107932.</title>
        <authorList>
            <person name="Komaki H."/>
            <person name="Tamura T."/>
        </authorList>
    </citation>
    <scope>NUCLEOTIDE SEQUENCE [LARGE SCALE GENOMIC DNA]</scope>
    <source>
        <strain evidence="7 8">NBRC 107932</strain>
    </source>
</reference>
<keyword evidence="5 6" id="KW-0472">Membrane</keyword>
<gene>
    <name evidence="7" type="ORF">Asi02nite_67370</name>
</gene>
<dbReference type="Pfam" id="PF01594">
    <property type="entry name" value="AI-2E_transport"/>
    <property type="match status" value="1"/>
</dbReference>
<evidence type="ECO:0000313" key="7">
    <source>
        <dbReference type="EMBL" id="GIF77219.1"/>
    </source>
</evidence>
<dbReference type="EMBL" id="BONE01000083">
    <property type="protein sequence ID" value="GIF77219.1"/>
    <property type="molecule type" value="Genomic_DNA"/>
</dbReference>
<feature type="transmembrane region" description="Helical" evidence="6">
    <location>
        <begin position="37"/>
        <end position="58"/>
    </location>
</feature>
<dbReference type="Proteomes" id="UP000604117">
    <property type="component" value="Unassembled WGS sequence"/>
</dbReference>
<comment type="similarity">
    <text evidence="2">Belongs to the autoinducer-2 exporter (AI-2E) (TC 2.A.86) family.</text>
</comment>
<sequence length="383" mass="41201">MRIGGEDRRSTAGVTRALYVTAALVVVTAGMRAAGGLLGPIFLALILVVTLSPIRSWLSRWVPGWLATTVLVLALYGILAGGVASLVAAGVQLASIAPRYADRVSDIVDSVQRWLQDLGVESDSAQQLVTRLDPGTLANIAQTAAGAVLALLTNTVFLITLLLFMAVETGGYPARMARVGLARPALTRALRQFVSGTRRYLVVSTIFGLVVAIFDGIALWILDIPLATLWAVLAFVTNYIPNIGFVIGLAPPAVLALLEGGVGLMIVVIVVYSVINFVLQSIIQPKIVGDSVNLSVTVTFLSLIFWTFILGGVGAVLAVPLTLLARALLVDASPGTRWVDLFLSGGGSIRAEERWRPGHQPRRPYRRWMPHFRRRPPESPWRE</sequence>
<feature type="transmembrane region" description="Helical" evidence="6">
    <location>
        <begin position="144"/>
        <end position="167"/>
    </location>
</feature>
<evidence type="ECO:0000256" key="1">
    <source>
        <dbReference type="ARBA" id="ARBA00004141"/>
    </source>
</evidence>
<evidence type="ECO:0000313" key="8">
    <source>
        <dbReference type="Proteomes" id="UP000604117"/>
    </source>
</evidence>
<feature type="transmembrane region" description="Helical" evidence="6">
    <location>
        <begin position="70"/>
        <end position="94"/>
    </location>
</feature>
<comment type="caution">
    <text evidence="7">The sequence shown here is derived from an EMBL/GenBank/DDBJ whole genome shotgun (WGS) entry which is preliminary data.</text>
</comment>
<keyword evidence="3 6" id="KW-0812">Transmembrane</keyword>
<feature type="transmembrane region" description="Helical" evidence="6">
    <location>
        <begin position="303"/>
        <end position="329"/>
    </location>
</feature>
<evidence type="ECO:0000256" key="2">
    <source>
        <dbReference type="ARBA" id="ARBA00009773"/>
    </source>
</evidence>
<protein>
    <submittedName>
        <fullName evidence="7">AI-2E family transporter</fullName>
    </submittedName>
</protein>
<comment type="subcellular location">
    <subcellularLocation>
        <location evidence="1">Membrane</location>
        <topology evidence="1">Multi-pass membrane protein</topology>
    </subcellularLocation>
</comment>
<evidence type="ECO:0000256" key="4">
    <source>
        <dbReference type="ARBA" id="ARBA00022989"/>
    </source>
</evidence>
<feature type="transmembrane region" description="Helical" evidence="6">
    <location>
        <begin position="200"/>
        <end position="222"/>
    </location>
</feature>
<feature type="transmembrane region" description="Helical" evidence="6">
    <location>
        <begin position="262"/>
        <end position="283"/>
    </location>
</feature>
<keyword evidence="4 6" id="KW-1133">Transmembrane helix</keyword>
<name>A0ABQ4D114_9ACTN</name>
<proteinExistence type="inferred from homology"/>